<dbReference type="EnsemblPlants" id="Bo9g181910.1">
    <property type="protein sequence ID" value="Bo9g181910.1"/>
    <property type="gene ID" value="Bo9g181910"/>
</dbReference>
<dbReference type="GO" id="GO:0006817">
    <property type="term" value="P:phosphate ion transport"/>
    <property type="evidence" value="ECO:0007669"/>
    <property type="project" value="EnsemblPlants"/>
</dbReference>
<dbReference type="eggNOG" id="KOG2344">
    <property type="taxonomic scope" value="Eukaryota"/>
</dbReference>
<dbReference type="GO" id="GO:0016036">
    <property type="term" value="P:cellular response to phosphate starvation"/>
    <property type="evidence" value="ECO:0007669"/>
    <property type="project" value="EnsemblPlants"/>
</dbReference>
<organism evidence="1 2">
    <name type="scientific">Brassica oleracea var. oleracea</name>
    <dbReference type="NCBI Taxonomy" id="109376"/>
    <lineage>
        <taxon>Eukaryota</taxon>
        <taxon>Viridiplantae</taxon>
        <taxon>Streptophyta</taxon>
        <taxon>Embryophyta</taxon>
        <taxon>Tracheophyta</taxon>
        <taxon>Spermatophyta</taxon>
        <taxon>Magnoliopsida</taxon>
        <taxon>eudicotyledons</taxon>
        <taxon>Gunneridae</taxon>
        <taxon>Pentapetalae</taxon>
        <taxon>rosids</taxon>
        <taxon>malvids</taxon>
        <taxon>Brassicales</taxon>
        <taxon>Brassicaceae</taxon>
        <taxon>Brassiceae</taxon>
        <taxon>Brassica</taxon>
    </lineage>
</organism>
<evidence type="ECO:0000313" key="1">
    <source>
        <dbReference type="EnsemblPlants" id="Bo9g181910.1"/>
    </source>
</evidence>
<proteinExistence type="predicted"/>
<keyword evidence="2" id="KW-1185">Reference proteome</keyword>
<name>A0A0D3EI49_BRAOL</name>
<reference evidence="1" key="2">
    <citation type="submission" date="2015-03" db="UniProtKB">
        <authorList>
            <consortium name="EnsemblPlants"/>
        </authorList>
    </citation>
    <scope>IDENTIFICATION</scope>
</reference>
<sequence>MKKNPLTQSEDLTIKGFKRFRFSLVDGQKHKSTHTKDCMKVDEDKLGLSFVISRMGNFDPLASFGSPRNQQIISILLY</sequence>
<protein>
    <submittedName>
        <fullName evidence="1">Uncharacterized protein</fullName>
    </submittedName>
</protein>
<dbReference type="HOGENOM" id="CLU_2625424_0_0_1"/>
<reference evidence="1 2" key="1">
    <citation type="journal article" date="2014" name="Genome Biol.">
        <title>Transcriptome and methylome profiling reveals relics of genome dominance in the mesopolyploid Brassica oleracea.</title>
        <authorList>
            <person name="Parkin I.A."/>
            <person name="Koh C."/>
            <person name="Tang H."/>
            <person name="Robinson S.J."/>
            <person name="Kagale S."/>
            <person name="Clarke W.E."/>
            <person name="Town C.D."/>
            <person name="Nixon J."/>
            <person name="Krishnakumar V."/>
            <person name="Bidwell S.L."/>
            <person name="Denoeud F."/>
            <person name="Belcram H."/>
            <person name="Links M.G."/>
            <person name="Just J."/>
            <person name="Clarke C."/>
            <person name="Bender T."/>
            <person name="Huebert T."/>
            <person name="Mason A.S."/>
            <person name="Pires J.C."/>
            <person name="Barker G."/>
            <person name="Moore J."/>
            <person name="Walley P.G."/>
            <person name="Manoli S."/>
            <person name="Batley J."/>
            <person name="Edwards D."/>
            <person name="Nelson M.N."/>
            <person name="Wang X."/>
            <person name="Paterson A.H."/>
            <person name="King G."/>
            <person name="Bancroft I."/>
            <person name="Chalhoub B."/>
            <person name="Sharpe A.G."/>
        </authorList>
    </citation>
    <scope>NUCLEOTIDE SEQUENCE</scope>
    <source>
        <strain evidence="1 2">cv. TO1000</strain>
    </source>
</reference>
<dbReference type="Proteomes" id="UP000032141">
    <property type="component" value="Chromosome C9"/>
</dbReference>
<accession>A0A0D3EI49</accession>
<evidence type="ECO:0000313" key="2">
    <source>
        <dbReference type="Proteomes" id="UP000032141"/>
    </source>
</evidence>
<dbReference type="Gramene" id="Bo9g181910.1">
    <property type="protein sequence ID" value="Bo9g181910.1"/>
    <property type="gene ID" value="Bo9g181910"/>
</dbReference>
<dbReference type="OMA" id="HTKDCMK"/>
<dbReference type="AlphaFoldDB" id="A0A0D3EI49"/>